<keyword evidence="3" id="KW-0328">Glycosyltransferase</keyword>
<evidence type="ECO:0000256" key="9">
    <source>
        <dbReference type="ARBA" id="ARBA00023136"/>
    </source>
</evidence>
<feature type="compositionally biased region" description="Polar residues" evidence="11">
    <location>
        <begin position="197"/>
        <end position="208"/>
    </location>
</feature>
<dbReference type="Proteomes" id="UP001190700">
    <property type="component" value="Unassembled WGS sequence"/>
</dbReference>
<comment type="subcellular location">
    <subcellularLocation>
        <location evidence="1">Golgi apparatus membrane</location>
        <topology evidence="1">Single-pass type II membrane protein</topology>
    </subcellularLocation>
</comment>
<gene>
    <name evidence="12" type="ORF">CYMTET_29024</name>
</gene>
<keyword evidence="8" id="KW-0333">Golgi apparatus</keyword>
<evidence type="ECO:0000256" key="10">
    <source>
        <dbReference type="ARBA" id="ARBA00023180"/>
    </source>
</evidence>
<keyword evidence="4" id="KW-0808">Transferase</keyword>
<dbReference type="InterPro" id="IPR001675">
    <property type="entry name" value="Glyco_trans_29"/>
</dbReference>
<keyword evidence="13" id="KW-1185">Reference proteome</keyword>
<feature type="region of interest" description="Disordered" evidence="11">
    <location>
        <begin position="196"/>
        <end position="240"/>
    </location>
</feature>
<dbReference type="Gene3D" id="3.90.1480.20">
    <property type="entry name" value="Glycosyl transferase family 29"/>
    <property type="match status" value="1"/>
</dbReference>
<keyword evidence="7" id="KW-1133">Transmembrane helix</keyword>
<comment type="similarity">
    <text evidence="2">Belongs to the glycosyltransferase 29 family.</text>
</comment>
<sequence>MSTRNVATRHSRDGGNTRGTATPTGYRNILDRKSNCCQATQCNSEFDSFDYNENSENVLDDLDDDAEEDRLVVPHYLHFFENSPEVTGGADPDETVSVEEHLRDNKPVCVGHNLAGECVYLNASGASTQDGARRSLLARDGTGDMYGVDPIADGGNKKYYSEMCKTPPSKLNPPDFDYMNYGGAILPDSVDMPGVSSAASGNVSTAGSPSARRLLAVKRSRPSRSRKKKGGGGKFRIPGWTEGHPNKRDFQLFDWMSSNLAGYCPYATKNCVKPDHVGKTTAFIRGPAFACCQKKDKSCCTARKQIFVDTEPMPKTEWEGLPSIEKGRWGSCAYVALGDNLLKNERGAEIDNHDLVIRLGHAPLGKWSKFVGKKTDVVVSRGASTRMQKKDVQDNIKFYIGASPVYLKDLKALKHWVSDYDPIKVGDVGENMSPRVFPGQIYQQMTSPLAAKPRGPTTGFIMIIQFLMAQYCKRLDLYGFSSNGGPPYYGEGASMKIHHSCELESWSLHYLMKNKPKLNMCVHL</sequence>
<keyword evidence="10" id="KW-0325">Glycoprotein</keyword>
<name>A0AAE0FLX5_9CHLO</name>
<reference evidence="12 13" key="1">
    <citation type="journal article" date="2015" name="Genome Biol. Evol.">
        <title>Comparative Genomics of a Bacterivorous Green Alga Reveals Evolutionary Causalities and Consequences of Phago-Mixotrophic Mode of Nutrition.</title>
        <authorList>
            <person name="Burns J.A."/>
            <person name="Paasch A."/>
            <person name="Narechania A."/>
            <person name="Kim E."/>
        </authorList>
    </citation>
    <scope>NUCLEOTIDE SEQUENCE [LARGE SCALE GENOMIC DNA]</scope>
    <source>
        <strain evidence="12 13">PLY_AMNH</strain>
    </source>
</reference>
<keyword evidence="5" id="KW-0812">Transmembrane</keyword>
<evidence type="ECO:0000256" key="3">
    <source>
        <dbReference type="ARBA" id="ARBA00022676"/>
    </source>
</evidence>
<keyword evidence="9" id="KW-0472">Membrane</keyword>
<evidence type="ECO:0000256" key="8">
    <source>
        <dbReference type="ARBA" id="ARBA00023034"/>
    </source>
</evidence>
<evidence type="ECO:0000256" key="11">
    <source>
        <dbReference type="SAM" id="MobiDB-lite"/>
    </source>
</evidence>
<proteinExistence type="inferred from homology"/>
<dbReference type="Pfam" id="PF00777">
    <property type="entry name" value="Glyco_transf_29"/>
    <property type="match status" value="1"/>
</dbReference>
<keyword evidence="6" id="KW-0735">Signal-anchor</keyword>
<accession>A0AAE0FLX5</accession>
<dbReference type="AlphaFoldDB" id="A0AAE0FLX5"/>
<evidence type="ECO:0000256" key="2">
    <source>
        <dbReference type="ARBA" id="ARBA00006003"/>
    </source>
</evidence>
<evidence type="ECO:0000313" key="12">
    <source>
        <dbReference type="EMBL" id="KAK3262105.1"/>
    </source>
</evidence>
<dbReference type="PANTHER" id="PTHR11987:SF36">
    <property type="entry name" value="SIA-ALPHA-2,3-GAL-BETA-1,4-GLCNAC-R:ALPHA 2,8-SIALYLTRANSFERASE"/>
    <property type="match status" value="1"/>
</dbReference>
<dbReference type="PANTHER" id="PTHR11987">
    <property type="entry name" value="ALPHA-2,8-SIALYLTRANSFERASE"/>
    <property type="match status" value="1"/>
</dbReference>
<evidence type="ECO:0000313" key="13">
    <source>
        <dbReference type="Proteomes" id="UP001190700"/>
    </source>
</evidence>
<evidence type="ECO:0000256" key="6">
    <source>
        <dbReference type="ARBA" id="ARBA00022968"/>
    </source>
</evidence>
<comment type="caution">
    <text evidence="12">The sequence shown here is derived from an EMBL/GenBank/DDBJ whole genome shotgun (WGS) entry which is preliminary data.</text>
</comment>
<feature type="region of interest" description="Disordered" evidence="11">
    <location>
        <begin position="1"/>
        <end position="26"/>
    </location>
</feature>
<protein>
    <submittedName>
        <fullName evidence="12">Uncharacterized protein</fullName>
    </submittedName>
</protein>
<dbReference type="GO" id="GO:0000139">
    <property type="term" value="C:Golgi membrane"/>
    <property type="evidence" value="ECO:0007669"/>
    <property type="project" value="UniProtKB-SubCell"/>
</dbReference>
<dbReference type="EMBL" id="LGRX02016455">
    <property type="protein sequence ID" value="KAK3262105.1"/>
    <property type="molecule type" value="Genomic_DNA"/>
</dbReference>
<evidence type="ECO:0000256" key="1">
    <source>
        <dbReference type="ARBA" id="ARBA00004323"/>
    </source>
</evidence>
<feature type="compositionally biased region" description="Basic residues" evidence="11">
    <location>
        <begin position="215"/>
        <end position="231"/>
    </location>
</feature>
<evidence type="ECO:0000256" key="5">
    <source>
        <dbReference type="ARBA" id="ARBA00022692"/>
    </source>
</evidence>
<organism evidence="12 13">
    <name type="scientific">Cymbomonas tetramitiformis</name>
    <dbReference type="NCBI Taxonomy" id="36881"/>
    <lineage>
        <taxon>Eukaryota</taxon>
        <taxon>Viridiplantae</taxon>
        <taxon>Chlorophyta</taxon>
        <taxon>Pyramimonadophyceae</taxon>
        <taxon>Pyramimonadales</taxon>
        <taxon>Pyramimonadaceae</taxon>
        <taxon>Cymbomonas</taxon>
    </lineage>
</organism>
<evidence type="ECO:0000256" key="4">
    <source>
        <dbReference type="ARBA" id="ARBA00022679"/>
    </source>
</evidence>
<evidence type="ECO:0000256" key="7">
    <source>
        <dbReference type="ARBA" id="ARBA00022989"/>
    </source>
</evidence>
<dbReference type="GO" id="GO:0008373">
    <property type="term" value="F:sialyltransferase activity"/>
    <property type="evidence" value="ECO:0007669"/>
    <property type="project" value="InterPro"/>
</dbReference>
<dbReference type="InterPro" id="IPR050943">
    <property type="entry name" value="Glycosyltr_29_Sialyltrsf"/>
</dbReference>
<dbReference type="InterPro" id="IPR038578">
    <property type="entry name" value="GT29-like_sf"/>
</dbReference>